<organism evidence="2 3">
    <name type="scientific">Rhodococcus ruber</name>
    <dbReference type="NCBI Taxonomy" id="1830"/>
    <lineage>
        <taxon>Bacteria</taxon>
        <taxon>Bacillati</taxon>
        <taxon>Actinomycetota</taxon>
        <taxon>Actinomycetes</taxon>
        <taxon>Mycobacteriales</taxon>
        <taxon>Nocardiaceae</taxon>
        <taxon>Rhodococcus</taxon>
    </lineage>
</organism>
<evidence type="ECO:0000313" key="2">
    <source>
        <dbReference type="EMBL" id="CDZ89301.1"/>
    </source>
</evidence>
<dbReference type="Gene3D" id="3.40.50.300">
    <property type="entry name" value="P-loop containing nucleotide triphosphate hydrolases"/>
    <property type="match status" value="1"/>
</dbReference>
<feature type="domain" description="Orc1-like AAA ATPase" evidence="1">
    <location>
        <begin position="22"/>
        <end position="170"/>
    </location>
</feature>
<accession>A0A098BNJ7</accession>
<proteinExistence type="predicted"/>
<dbReference type="AlphaFoldDB" id="A0A098BNJ7"/>
<protein>
    <recommendedName>
        <fullName evidence="1">Orc1-like AAA ATPase domain-containing protein</fullName>
    </recommendedName>
</protein>
<reference evidence="2 3" key="1">
    <citation type="journal article" date="2014" name="Genome Announc.">
        <title>Draft Genome Sequence of Propane- and Butane-Oxidizing Actinobacterium Rhodococcus ruber IEGM 231.</title>
        <authorList>
            <person name="Ivshina I.B."/>
            <person name="Kuyukina M.S."/>
            <person name="Krivoruchko A.V."/>
            <person name="Barbe V."/>
            <person name="Fischer C."/>
        </authorList>
    </citation>
    <scope>NUCLEOTIDE SEQUENCE [LARGE SCALE GENOMIC DNA]</scope>
</reference>
<dbReference type="SUPFAM" id="SSF52540">
    <property type="entry name" value="P-loop containing nucleoside triphosphate hydrolases"/>
    <property type="match status" value="1"/>
</dbReference>
<gene>
    <name evidence="2" type="ORF">RHRU231_470149</name>
</gene>
<dbReference type="InterPro" id="IPR041664">
    <property type="entry name" value="AAA_16"/>
</dbReference>
<dbReference type="OrthoDB" id="5167319at2"/>
<name>A0A098BNJ7_9NOCA</name>
<evidence type="ECO:0000313" key="3">
    <source>
        <dbReference type="Proteomes" id="UP000042997"/>
    </source>
</evidence>
<dbReference type="Proteomes" id="UP000042997">
    <property type="component" value="Unassembled WGS sequence"/>
</dbReference>
<dbReference type="EMBL" id="CCSD01000058">
    <property type="protein sequence ID" value="CDZ89301.1"/>
    <property type="molecule type" value="Genomic_DNA"/>
</dbReference>
<dbReference type="eggNOG" id="COG2909">
    <property type="taxonomic scope" value="Bacteria"/>
</dbReference>
<dbReference type="RefSeq" id="WP_029540064.1">
    <property type="nucleotide sequence ID" value="NZ_CP023714.1"/>
</dbReference>
<dbReference type="KEGG" id="rrz:CS378_07165"/>
<evidence type="ECO:0000259" key="1">
    <source>
        <dbReference type="Pfam" id="PF13191"/>
    </source>
</evidence>
<dbReference type="InterPro" id="IPR027417">
    <property type="entry name" value="P-loop_NTPase"/>
</dbReference>
<dbReference type="Pfam" id="PF13191">
    <property type="entry name" value="AAA_16"/>
    <property type="match status" value="1"/>
</dbReference>
<dbReference type="PRINTS" id="PR00364">
    <property type="entry name" value="DISEASERSIST"/>
</dbReference>
<sequence length="696" mass="77030">MRDRVPPSATLGDVLAARRRRRFVGRAAELELVRAALDAPRSPFSVLYLYGPGGIGKTSLLDEVADLAAGAGSALVRLDGRDLVPHPAAVLAALEKHLDVGADRIATASGQRLVTVIDTYEALAPIDGWIRRNLLPRFPDDAVTVIAGRDPPSPQWRSDLAWGELLRVVSLRNLAPRESVEYLRAAGVRDDLHERLCRVTHGHPLALSLLADAVLRGGSADADPLTPDLVGTLLRRFVDEEPGTVHRRALEVCALARVTTESLLRDALGADDDCAHDAFRWLRSLSFVETGADGLHPHDLARDVIDADLWWRDADSYADVFRLVWRHIHRALDSTTGRRQQQAIFDLEFVFRNLAGVLSPVQWESWGRHYPEPATAADRAAVVELIGTAEGEESARHAQWWLARQPDGFFVLRYLDGTVRGVIGLLDLTRAAEADRVRDPGAAAGWRVAQRCTPVREGEVVTQTRFVVDREEYQDPSPTLNAVPILTIQRCLTTRGLAYDVLALAEPDRWDDYFAVADLPRVAGGDFVVGGRRFGLFAHDFRRVPVDAWLERVTDRALARGPSPSAPGAPVLLVLSQPEFAQSVKQGLHDLRRHDLLARNPLLRTRVLHDRTGSGEPDVALLEEVLRDAVATLADHPRDDKLLRAVDRTYLRPAATQESAAAALGLPFSTYRRHLTAGVERIVSWLWDQEVYGRRQ</sequence>